<keyword evidence="5" id="KW-1133">Transmembrane helix</keyword>
<dbReference type="EMBL" id="QZAJ01000106">
    <property type="protein sequence ID" value="THW17507.1"/>
    <property type="molecule type" value="Genomic_DNA"/>
</dbReference>
<keyword evidence="5" id="KW-0812">Transmembrane</keyword>
<accession>A0A4S8VY80</accession>
<feature type="transmembrane region" description="Helical" evidence="5">
    <location>
        <begin position="421"/>
        <end position="439"/>
    </location>
</feature>
<evidence type="ECO:0000313" key="8">
    <source>
        <dbReference type="Proteomes" id="UP000308014"/>
    </source>
</evidence>
<feature type="transmembrane region" description="Helical" evidence="5">
    <location>
        <begin position="451"/>
        <end position="470"/>
    </location>
</feature>
<dbReference type="PANTHER" id="PTHR28235:SF1">
    <property type="entry name" value="SMALL RIBOSOMAL SUBUNIT PROTEIN MS41"/>
    <property type="match status" value="1"/>
</dbReference>
<feature type="transmembrane region" description="Helical" evidence="5">
    <location>
        <begin position="247"/>
        <end position="268"/>
    </location>
</feature>
<dbReference type="AlphaFoldDB" id="A0A4S8VY80"/>
<evidence type="ECO:0000313" key="7">
    <source>
        <dbReference type="EMBL" id="THW17507.1"/>
    </source>
</evidence>
<evidence type="ECO:0000256" key="3">
    <source>
        <dbReference type="ARBA" id="ARBA00023128"/>
    </source>
</evidence>
<proteinExistence type="inferred from homology"/>
<dbReference type="InterPro" id="IPR039603">
    <property type="entry name" value="Ribosomal_mS41"/>
</dbReference>
<organism evidence="7 8">
    <name type="scientific">Aureobasidium pullulans</name>
    <name type="common">Black yeast</name>
    <name type="synonym">Pullularia pullulans</name>
    <dbReference type="NCBI Taxonomy" id="5580"/>
    <lineage>
        <taxon>Eukaryota</taxon>
        <taxon>Fungi</taxon>
        <taxon>Dikarya</taxon>
        <taxon>Ascomycota</taxon>
        <taxon>Pezizomycotina</taxon>
        <taxon>Dothideomycetes</taxon>
        <taxon>Dothideomycetidae</taxon>
        <taxon>Dothideales</taxon>
        <taxon>Saccotheciaceae</taxon>
        <taxon>Aureobasidium</taxon>
    </lineage>
</organism>
<sequence length="585" mass="65075">MFARRSLSVKALPTTTSFVQTQLRCLHAKVDAKDIPKPTPFVPDSQTFLTLIGRKMSQHAQKIPDWNALFSLSSPQLRELGVEPARSRRYLLHWRNKFRQGSFGIGGDLTDVQDGVGELKIVEVPAASGTATLTSSPGMRKIVVNVPAGQDKPSLPLDKVRPVQGTKVIRSNLISGPYVEAIKERPGTAKIVAKDGLWEIKRGHKIDGGERRKAEVRYKRRVEERKTTRAKPENMDLDAPTNYPGALIFWAYIVAALGFTGIVLNTIRQSHQQNNGRSKIPLALIILTGSSFSTLSYHMLNVLILSYKQWSTNHSIPLGALIGSNRTPLHLWQWSTTSSLFQDFGEAIVATKPRYLLSSSGLWSTVAVAIYMGIEGRRRNVPNLWAFFGLLEILPTSFAQSLFYLVLCTKPQSANSNHKLLSYWPAWFSIPLLYLYSLNSALEYAGEGEKLIYTILAARILLILPLILPLSSVSIQPSGSTPQMFQHASTLRLFTFTLATQFLTQKSIGGLGSWEEMPAVLLDALNSHPAVQALSYDLMHSVVAFGYWMLRGEKFVEMAADKQIQELPVKDQSSSSQKRSRGKAR</sequence>
<dbReference type="GO" id="GO:0005739">
    <property type="term" value="C:mitochondrion"/>
    <property type="evidence" value="ECO:0007669"/>
    <property type="project" value="UniProtKB-SubCell"/>
</dbReference>
<evidence type="ECO:0000256" key="1">
    <source>
        <dbReference type="ARBA" id="ARBA00004173"/>
    </source>
</evidence>
<name>A0A4S8VY80_AURPU</name>
<dbReference type="Pfam" id="PF09597">
    <property type="entry name" value="SAM_Ribosomal_mS41"/>
    <property type="match status" value="1"/>
</dbReference>
<feature type="transmembrane region" description="Helical" evidence="5">
    <location>
        <begin position="280"/>
        <end position="300"/>
    </location>
</feature>
<evidence type="ECO:0000256" key="4">
    <source>
        <dbReference type="ARBA" id="ARBA00035129"/>
    </source>
</evidence>
<dbReference type="Proteomes" id="UP000308014">
    <property type="component" value="Unassembled WGS sequence"/>
</dbReference>
<dbReference type="SMART" id="SM01238">
    <property type="entry name" value="IGR"/>
    <property type="match status" value="1"/>
</dbReference>
<comment type="similarity">
    <text evidence="2">Belongs to the mitochondrion-specific ribosomal protein mS41 family.</text>
</comment>
<dbReference type="PANTHER" id="PTHR28235">
    <property type="entry name" value="PROTEIN FYV4, MITOCHONDRIAL"/>
    <property type="match status" value="1"/>
</dbReference>
<feature type="transmembrane region" description="Helical" evidence="5">
    <location>
        <begin position="355"/>
        <end position="372"/>
    </location>
</feature>
<feature type="domain" description="Small ribosomal subunit protein mS41 SAM" evidence="6">
    <location>
        <begin position="45"/>
        <end position="101"/>
    </location>
</feature>
<evidence type="ECO:0000256" key="2">
    <source>
        <dbReference type="ARBA" id="ARBA00010492"/>
    </source>
</evidence>
<comment type="caution">
    <text evidence="7">The sequence shown here is derived from an EMBL/GenBank/DDBJ whole genome shotgun (WGS) entry which is preliminary data.</text>
</comment>
<dbReference type="InterPro" id="IPR019083">
    <property type="entry name" value="SAM_Ribosomal_mS41"/>
</dbReference>
<keyword evidence="5" id="KW-0472">Membrane</keyword>
<protein>
    <recommendedName>
        <fullName evidence="4">Small ribosomal subunit protein mS41</fullName>
    </recommendedName>
</protein>
<reference evidence="7 8" key="1">
    <citation type="submission" date="2018-10" db="EMBL/GenBank/DDBJ databases">
        <title>Fifty Aureobasidium pullulans genomes reveal a recombining polyextremotolerant generalist.</title>
        <authorList>
            <person name="Gostincar C."/>
            <person name="Turk M."/>
            <person name="Zajc J."/>
            <person name="Gunde-Cimerman N."/>
        </authorList>
    </citation>
    <scope>NUCLEOTIDE SEQUENCE [LARGE SCALE GENOMIC DNA]</scope>
    <source>
        <strain evidence="7 8">EXF-11318</strain>
    </source>
</reference>
<comment type="subcellular location">
    <subcellularLocation>
        <location evidence="1">Mitochondrion</location>
    </subcellularLocation>
</comment>
<gene>
    <name evidence="7" type="ORF">D6D24_03872</name>
</gene>
<keyword evidence="3" id="KW-0496">Mitochondrion</keyword>
<feature type="transmembrane region" description="Helical" evidence="5">
    <location>
        <begin position="384"/>
        <end position="406"/>
    </location>
</feature>
<evidence type="ECO:0000256" key="5">
    <source>
        <dbReference type="SAM" id="Phobius"/>
    </source>
</evidence>
<evidence type="ECO:0000259" key="6">
    <source>
        <dbReference type="SMART" id="SM01238"/>
    </source>
</evidence>